<dbReference type="Proteomes" id="UP001229081">
    <property type="component" value="Unassembled WGS sequence"/>
</dbReference>
<evidence type="ECO:0000313" key="1">
    <source>
        <dbReference type="EMBL" id="MDP7734627.1"/>
    </source>
</evidence>
<sequence>MTQEDTPRTLEDEVRRLRAGIVRQPPSTRDPQESEMVRVVSAASLAWDGQLDRVDRFSRPLLPSATLNEERANPAMTSQLFLEQVASDYRRVASCSLDLREVEARRNTAQGTRILEYAGVASRPVAPLAVGQHLAADERAADLASVVVPWLVSTAELDSQCAAAFGDVLGPLIQAALNNSRADTSIGLPSWSRRVGEMWCQEFLAAGAEILNCPALLSRSHIEGRGASRQDSADITETTNAVVALAETFRRVADVRVSATGHLPKIGLLLAGDALSQDELDRFTTRAQNLPAEVTILPS</sequence>
<dbReference type="RefSeq" id="WP_133435985.1">
    <property type="nucleotide sequence ID" value="NZ_JAUFSA010000001.1"/>
</dbReference>
<gene>
    <name evidence="1" type="ORF">QXL92_07710</name>
</gene>
<dbReference type="AlphaFoldDB" id="A0AAJ1S120"/>
<evidence type="ECO:0000313" key="2">
    <source>
        <dbReference type="Proteomes" id="UP001229081"/>
    </source>
</evidence>
<accession>A0AAJ1S120</accession>
<name>A0AAJ1S120_9MYCO</name>
<protein>
    <submittedName>
        <fullName evidence="1">Uncharacterized protein</fullName>
    </submittedName>
</protein>
<comment type="caution">
    <text evidence="1">The sequence shown here is derived from an EMBL/GenBank/DDBJ whole genome shotgun (WGS) entry which is preliminary data.</text>
</comment>
<organism evidence="1 2">
    <name type="scientific">Mycobacterium paragordonae</name>
    <dbReference type="NCBI Taxonomy" id="1389713"/>
    <lineage>
        <taxon>Bacteria</taxon>
        <taxon>Bacillati</taxon>
        <taxon>Actinomycetota</taxon>
        <taxon>Actinomycetes</taxon>
        <taxon>Mycobacteriales</taxon>
        <taxon>Mycobacteriaceae</taxon>
        <taxon>Mycobacterium</taxon>
    </lineage>
</organism>
<dbReference type="EMBL" id="JAUFSA010000001">
    <property type="protein sequence ID" value="MDP7734627.1"/>
    <property type="molecule type" value="Genomic_DNA"/>
</dbReference>
<reference evidence="1" key="1">
    <citation type="submission" date="2023-06" db="EMBL/GenBank/DDBJ databases">
        <title>Identification of two novel mycobacterium reveal diversities and complexities of Mycobacterium gordonae clade.</title>
        <authorList>
            <person name="Matsumoto Y."/>
            <person name="Nakamura S."/>
            <person name="Motooka D."/>
            <person name="Fukushima K."/>
        </authorList>
    </citation>
    <scope>NUCLEOTIDE SEQUENCE</scope>
    <source>
        <strain evidence="1">TY812</strain>
    </source>
</reference>
<proteinExistence type="predicted"/>